<proteinExistence type="predicted"/>
<feature type="coiled-coil region" evidence="1">
    <location>
        <begin position="349"/>
        <end position="376"/>
    </location>
</feature>
<evidence type="ECO:0000313" key="3">
    <source>
        <dbReference type="Ensembl" id="ENSCLAP00000014807.1"/>
    </source>
</evidence>
<dbReference type="GeneTree" id="ENSGT00390000012215"/>
<organism evidence="3 4">
    <name type="scientific">Chinchilla lanigera</name>
    <name type="common">Long-tailed chinchilla</name>
    <name type="synonym">Chinchilla villidera</name>
    <dbReference type="NCBI Taxonomy" id="34839"/>
    <lineage>
        <taxon>Eukaryota</taxon>
        <taxon>Metazoa</taxon>
        <taxon>Chordata</taxon>
        <taxon>Craniata</taxon>
        <taxon>Vertebrata</taxon>
        <taxon>Euteleostomi</taxon>
        <taxon>Mammalia</taxon>
        <taxon>Eutheria</taxon>
        <taxon>Euarchontoglires</taxon>
        <taxon>Glires</taxon>
        <taxon>Rodentia</taxon>
        <taxon>Hystricomorpha</taxon>
        <taxon>Chinchillidae</taxon>
        <taxon>Chinchilla</taxon>
    </lineage>
</organism>
<protein>
    <submittedName>
        <fullName evidence="3">Coiled-coil domain containing 178</fullName>
    </submittedName>
</protein>
<sequence length="774" mass="90849">MQGRPGRVSWPTGHEPPLGTPWLAVPRGNGPRASATPGLGSRFKILLITMLENKTISSSTKGDQPKKDNAVSQELVLVSAPTEAAEIFHENKRTNTEEVNTAIYFNYPCRRQSCALVNIPAPCVNKIISHIENVESKIQDHLKQFETCLEKWRSSPSTLKEDWSTATTEKKVKQEEKKGENYQELKQEMETLLSETIHLIKSLETDRAEAEQALKQQKSRKKLIIMRIDSWSIWRLQELPLAVQKEHQAYLRDIIELRWHLEDRKRQLEHLEKQKTQLEEANAKLQADIDFMQDRIALLDSKRRQEVAILQELYEKKFEVMEIFRQIHEEFEQVTEDSENATWQVQENKEEMDEEIRNHEINLETQRKELDKLNNLSTHYSSKIGDFKTDIEESEEIVTEVLREERSSTDEASTLSRTVDDLRKTFDQLCWKYRKYEQQYTEVLNDFYAAKRTWDAELSNVTKDLSNISIAYAQAMGENKRLANEIITVTDQINESIKRKVGYESEVQSLLKLKSKNNDYLKHLYKEAYQIGALFHVTKNKTDDMELKVSEVRRKFKVREEFLKRLIRGKVAAGIIIQKRLYSVQETQSLERQNLMKRKAIYALTLAEILEPLQQLEEDAVRIQAMHKEQAQNLSDVLQKENYVKRKVIQTKNKLQRKEKKTLSKLTKTESKRSLIFEELQSTKSKTVTFNAKINEMNKQLQEKEQEKAEYDQKLENLKNIFLTMRFKKEQAQAVFDHLTEEKRACEERISEEDQMFRTLLAMRQKTLADLKTL</sequence>
<feature type="coiled-coil region" evidence="1">
    <location>
        <begin position="254"/>
        <end position="302"/>
    </location>
</feature>
<dbReference type="Proteomes" id="UP000694398">
    <property type="component" value="Unassembled WGS sequence"/>
</dbReference>
<evidence type="ECO:0000256" key="1">
    <source>
        <dbReference type="SAM" id="Coils"/>
    </source>
</evidence>
<keyword evidence="4" id="KW-1185">Reference proteome</keyword>
<feature type="coiled-coil region" evidence="1">
    <location>
        <begin position="687"/>
        <end position="749"/>
    </location>
</feature>
<keyword evidence="1" id="KW-0175">Coiled coil</keyword>
<dbReference type="InterPro" id="IPR038826">
    <property type="entry name" value="CCDC178"/>
</dbReference>
<name>A0A8C2VFH0_CHILA</name>
<evidence type="ECO:0000313" key="4">
    <source>
        <dbReference type="Proteomes" id="UP000694398"/>
    </source>
</evidence>
<reference evidence="3" key="1">
    <citation type="submission" date="2025-08" db="UniProtKB">
        <authorList>
            <consortium name="Ensembl"/>
        </authorList>
    </citation>
    <scope>IDENTIFICATION</scope>
</reference>
<dbReference type="PANTHER" id="PTHR35088">
    <property type="entry name" value="COILED-COIL DOMAIN-CONTAINING PROTEIN 178"/>
    <property type="match status" value="1"/>
</dbReference>
<feature type="coiled-coil region" evidence="1">
    <location>
        <begin position="172"/>
        <end position="220"/>
    </location>
</feature>
<dbReference type="AlphaFoldDB" id="A0A8C2VFH0"/>
<dbReference type="Ensembl" id="ENSCLAT00000014966.1">
    <property type="protein sequence ID" value="ENSCLAP00000014807.1"/>
    <property type="gene ID" value="ENSCLAG00000010212.1"/>
</dbReference>
<gene>
    <name evidence="3" type="primary">CCDC178</name>
</gene>
<feature type="region of interest" description="Disordered" evidence="2">
    <location>
        <begin position="1"/>
        <end position="37"/>
    </location>
</feature>
<evidence type="ECO:0000256" key="2">
    <source>
        <dbReference type="SAM" id="MobiDB-lite"/>
    </source>
</evidence>
<accession>A0A8C2VFH0</accession>
<reference evidence="3" key="2">
    <citation type="submission" date="2025-09" db="UniProtKB">
        <authorList>
            <consortium name="Ensembl"/>
        </authorList>
    </citation>
    <scope>IDENTIFICATION</scope>
</reference>
<dbReference type="PANTHER" id="PTHR35088:SF1">
    <property type="entry name" value="COILED-COIL DOMAIN-CONTAINING PROTEIN 178"/>
    <property type="match status" value="1"/>
</dbReference>